<feature type="region of interest" description="Disordered" evidence="1">
    <location>
        <begin position="204"/>
        <end position="345"/>
    </location>
</feature>
<feature type="region of interest" description="Disordered" evidence="1">
    <location>
        <begin position="463"/>
        <end position="520"/>
    </location>
</feature>
<feature type="compositionally biased region" description="Polar residues" evidence="1">
    <location>
        <begin position="649"/>
        <end position="694"/>
    </location>
</feature>
<evidence type="ECO:0000256" key="1">
    <source>
        <dbReference type="SAM" id="MobiDB-lite"/>
    </source>
</evidence>
<feature type="compositionally biased region" description="Pro residues" evidence="1">
    <location>
        <begin position="594"/>
        <end position="619"/>
    </location>
</feature>
<dbReference type="EMBL" id="JAPMOS010000009">
    <property type="protein sequence ID" value="KAJ4461068.1"/>
    <property type="molecule type" value="Genomic_DNA"/>
</dbReference>
<proteinExistence type="predicted"/>
<feature type="compositionally biased region" description="Low complexity" evidence="1">
    <location>
        <begin position="563"/>
        <end position="572"/>
    </location>
</feature>
<feature type="compositionally biased region" description="Low complexity" evidence="1">
    <location>
        <begin position="890"/>
        <end position="906"/>
    </location>
</feature>
<protein>
    <submittedName>
        <fullName evidence="2">Uncharacterized protein</fullName>
    </submittedName>
</protein>
<feature type="compositionally biased region" description="Pro residues" evidence="1">
    <location>
        <begin position="301"/>
        <end position="312"/>
    </location>
</feature>
<feature type="region of interest" description="Disordered" evidence="1">
    <location>
        <begin position="853"/>
        <end position="912"/>
    </location>
</feature>
<comment type="caution">
    <text evidence="2">The sequence shown here is derived from an EMBL/GenBank/DDBJ whole genome shotgun (WGS) entry which is preliminary data.</text>
</comment>
<gene>
    <name evidence="2" type="ORF">PAPYR_2512</name>
</gene>
<dbReference type="Proteomes" id="UP001141327">
    <property type="component" value="Unassembled WGS sequence"/>
</dbReference>
<feature type="compositionally biased region" description="Low complexity" evidence="1">
    <location>
        <begin position="853"/>
        <end position="864"/>
    </location>
</feature>
<feature type="compositionally biased region" description="Polar residues" evidence="1">
    <location>
        <begin position="501"/>
        <end position="511"/>
    </location>
</feature>
<reference evidence="2" key="1">
    <citation type="journal article" date="2022" name="bioRxiv">
        <title>Genomics of Preaxostyla Flagellates Illuminates Evolutionary Transitions and the Path Towards Mitochondrial Loss.</title>
        <authorList>
            <person name="Novak L.V.F."/>
            <person name="Treitli S.C."/>
            <person name="Pyrih J."/>
            <person name="Halakuc P."/>
            <person name="Pipaliya S.V."/>
            <person name="Vacek V."/>
            <person name="Brzon O."/>
            <person name="Soukal P."/>
            <person name="Eme L."/>
            <person name="Dacks J.B."/>
            <person name="Karnkowska A."/>
            <person name="Elias M."/>
            <person name="Hampl V."/>
        </authorList>
    </citation>
    <scope>NUCLEOTIDE SEQUENCE</scope>
    <source>
        <strain evidence="2">RCP-MX</strain>
    </source>
</reference>
<organism evidence="2 3">
    <name type="scientific">Paratrimastix pyriformis</name>
    <dbReference type="NCBI Taxonomy" id="342808"/>
    <lineage>
        <taxon>Eukaryota</taxon>
        <taxon>Metamonada</taxon>
        <taxon>Preaxostyla</taxon>
        <taxon>Paratrimastigidae</taxon>
        <taxon>Paratrimastix</taxon>
    </lineage>
</organism>
<keyword evidence="3" id="KW-1185">Reference proteome</keyword>
<evidence type="ECO:0000313" key="3">
    <source>
        <dbReference type="Proteomes" id="UP001141327"/>
    </source>
</evidence>
<evidence type="ECO:0000313" key="2">
    <source>
        <dbReference type="EMBL" id="KAJ4461068.1"/>
    </source>
</evidence>
<feature type="compositionally biased region" description="Low complexity" evidence="1">
    <location>
        <begin position="266"/>
        <end position="284"/>
    </location>
</feature>
<sequence>MLENLHEKEGELQELLGIQDAEVGSAGGSLSSQQSEQDIRFAQFEQSMRAWQSRYRQRLSLLRVDPVTLSPTATSVSGASSTTGTATTTGGTHHLRFLVLDPPSPTLAPAAPPPGDQALFHRSVSPQPVMLAVRLSSPGPVTPLSAGSEAGGLPTGIISPSISFSGSGGSLSAAQQQQQQLQAGSGLFSESLSFSGIAAIPGGTVGSDEPSFPTGGGGSSGSFAASFGSSGGRQQPQQQPMARVNLSAGSAKQPSRPLPLSRPAFTAASTASSSSSSSSPNTSSGPETHEDGLRSWAPTSLPQPVPASPPQPRASEAPPMAGSSARRLEPLDEWLPPVDDDVAPVDADLAPVDADLTPDAPVDADLAPVDANIPLDAPLDADIAPVDAIITPDAPGDADLAPVDADIAPLDADLAPVDPNIPPADIAPVDANHTPDAPVVDADLAPVDAAASALLDAVPASEADADLAEPDEYSFARPPPRDPSASLLSGTSSGHRHRPAATTTSNGSLPTAQPEVPAQPSTNLHAESTLFPLATPQQPVVVADRTHPPPADPVVVGEPLTCAPGAASTAPSPAAPPSPRPGHADDDYSLEFEAPPPPQPSQPPQPSEPLQPPQPPQPSQPTASSGGLAPVPPSDAAMGPPTGLRRDGSASSALLRNADQQQTLPPSPQIHGQTTLASDLTLGSRSFASTGSQRSRSDRGDIHPQPQQPAWSVGSAGGGGPLSFSHHSTAAEDLTGASLGSCGSGLPPSPSPCLPLAGPGPSALPCPPTTPLVLPAAAPLVTPQPTSHPDEWNAIPMGDGGDDTGEEGGAGAGAGQVVDVPPAEEDVIPSATPPHPTGVGLVSIPSYIPTPAAGGPGLAATASSAPPPATVLVHRHPPATSSPRADHPTHVLTSTTKTVTTATPRRSAARPS</sequence>
<accession>A0ABQ8UPH2</accession>
<feature type="compositionally biased region" description="Low complexity" evidence="1">
    <location>
        <begin position="771"/>
        <end position="785"/>
    </location>
</feature>
<feature type="region of interest" description="Disordered" evidence="1">
    <location>
        <begin position="542"/>
        <end position="817"/>
    </location>
</feature>
<feature type="compositionally biased region" description="Low complexity" evidence="1">
    <location>
        <begin position="221"/>
        <end position="240"/>
    </location>
</feature>
<feature type="compositionally biased region" description="Acidic residues" evidence="1">
    <location>
        <begin position="463"/>
        <end position="472"/>
    </location>
</feature>
<feature type="compositionally biased region" description="Low complexity" evidence="1">
    <location>
        <begin position="734"/>
        <end position="746"/>
    </location>
</feature>
<name>A0ABQ8UPH2_9EUKA</name>